<sequence length="103" mass="11580">MEGYINGVRQLSKLVRSNLITTHYMYLSKLRPNMVLPSTVAKTIVTTIHNLNLKWATPVLLWHPGILNDSRCNRSSTEAGVPVAITGHAPTPPVGGTYYHWRW</sequence>
<accession>A0A4Y2DL43</accession>
<organism evidence="1 2">
    <name type="scientific">Araneus ventricosus</name>
    <name type="common">Orbweaver spider</name>
    <name type="synonym">Epeira ventricosa</name>
    <dbReference type="NCBI Taxonomy" id="182803"/>
    <lineage>
        <taxon>Eukaryota</taxon>
        <taxon>Metazoa</taxon>
        <taxon>Ecdysozoa</taxon>
        <taxon>Arthropoda</taxon>
        <taxon>Chelicerata</taxon>
        <taxon>Arachnida</taxon>
        <taxon>Araneae</taxon>
        <taxon>Araneomorphae</taxon>
        <taxon>Entelegynae</taxon>
        <taxon>Araneoidea</taxon>
        <taxon>Araneidae</taxon>
        <taxon>Araneus</taxon>
    </lineage>
</organism>
<protein>
    <submittedName>
        <fullName evidence="1">Uncharacterized protein</fullName>
    </submittedName>
</protein>
<reference evidence="1 2" key="1">
    <citation type="journal article" date="2019" name="Sci. Rep.">
        <title>Orb-weaving spider Araneus ventricosus genome elucidates the spidroin gene catalogue.</title>
        <authorList>
            <person name="Kono N."/>
            <person name="Nakamura H."/>
            <person name="Ohtoshi R."/>
            <person name="Moran D.A.P."/>
            <person name="Shinohara A."/>
            <person name="Yoshida Y."/>
            <person name="Fujiwara M."/>
            <person name="Mori M."/>
            <person name="Tomita M."/>
            <person name="Arakawa K."/>
        </authorList>
    </citation>
    <scope>NUCLEOTIDE SEQUENCE [LARGE SCALE GENOMIC DNA]</scope>
</reference>
<comment type="caution">
    <text evidence="1">The sequence shown here is derived from an EMBL/GenBank/DDBJ whole genome shotgun (WGS) entry which is preliminary data.</text>
</comment>
<proteinExistence type="predicted"/>
<gene>
    <name evidence="1" type="ORF">AVEN_193757_1</name>
</gene>
<evidence type="ECO:0000313" key="2">
    <source>
        <dbReference type="Proteomes" id="UP000499080"/>
    </source>
</evidence>
<keyword evidence="2" id="KW-1185">Reference proteome</keyword>
<dbReference type="EMBL" id="BGPR01000389">
    <property type="protein sequence ID" value="GBM17461.1"/>
    <property type="molecule type" value="Genomic_DNA"/>
</dbReference>
<dbReference type="Proteomes" id="UP000499080">
    <property type="component" value="Unassembled WGS sequence"/>
</dbReference>
<name>A0A4Y2DL43_ARAVE</name>
<evidence type="ECO:0000313" key="1">
    <source>
        <dbReference type="EMBL" id="GBM17461.1"/>
    </source>
</evidence>
<dbReference type="AlphaFoldDB" id="A0A4Y2DL43"/>